<evidence type="ECO:0000256" key="1">
    <source>
        <dbReference type="ARBA" id="ARBA00022837"/>
    </source>
</evidence>
<reference evidence="5" key="1">
    <citation type="submission" date="2016-06" db="UniProtKB">
        <authorList>
            <consortium name="WormBaseParasite"/>
        </authorList>
    </citation>
    <scope>IDENTIFICATION</scope>
</reference>
<dbReference type="Gene3D" id="1.10.238.10">
    <property type="entry name" value="EF-hand"/>
    <property type="match status" value="1"/>
</dbReference>
<accession>A0A183U2B6</accession>
<proteinExistence type="predicted"/>
<keyword evidence="1" id="KW-0106">Calcium</keyword>
<name>A0A183U2B6_TOXCA</name>
<dbReference type="InterPro" id="IPR018247">
    <property type="entry name" value="EF_Hand_1_Ca_BS"/>
</dbReference>
<dbReference type="InterPro" id="IPR011992">
    <property type="entry name" value="EF-hand-dom_pair"/>
</dbReference>
<dbReference type="PROSITE" id="PS50222">
    <property type="entry name" value="EF_HAND_2"/>
    <property type="match status" value="1"/>
</dbReference>
<evidence type="ECO:0000313" key="5">
    <source>
        <dbReference type="WBParaSite" id="TCNE_0000263601-mRNA-1"/>
    </source>
</evidence>
<dbReference type="WBParaSite" id="TCNE_0000263601-mRNA-1">
    <property type="protein sequence ID" value="TCNE_0000263601-mRNA-1"/>
    <property type="gene ID" value="TCNE_0000263601"/>
</dbReference>
<dbReference type="AlphaFoldDB" id="A0A183U2B6"/>
<evidence type="ECO:0000259" key="2">
    <source>
        <dbReference type="PROSITE" id="PS50222"/>
    </source>
</evidence>
<gene>
    <name evidence="3" type="ORF">TCNE_LOCUS2636</name>
</gene>
<feature type="domain" description="EF-hand" evidence="2">
    <location>
        <begin position="20"/>
        <end position="55"/>
    </location>
</feature>
<organism evidence="4 5">
    <name type="scientific">Toxocara canis</name>
    <name type="common">Canine roundworm</name>
    <dbReference type="NCBI Taxonomy" id="6265"/>
    <lineage>
        <taxon>Eukaryota</taxon>
        <taxon>Metazoa</taxon>
        <taxon>Ecdysozoa</taxon>
        <taxon>Nematoda</taxon>
        <taxon>Chromadorea</taxon>
        <taxon>Rhabditida</taxon>
        <taxon>Spirurina</taxon>
        <taxon>Ascaridomorpha</taxon>
        <taxon>Ascaridoidea</taxon>
        <taxon>Toxocaridae</taxon>
        <taxon>Toxocara</taxon>
    </lineage>
</organism>
<dbReference type="InterPro" id="IPR002048">
    <property type="entry name" value="EF_hand_dom"/>
</dbReference>
<dbReference type="GO" id="GO:0005509">
    <property type="term" value="F:calcium ion binding"/>
    <property type="evidence" value="ECO:0007669"/>
    <property type="project" value="InterPro"/>
</dbReference>
<dbReference type="SUPFAM" id="SSF47473">
    <property type="entry name" value="EF-hand"/>
    <property type="match status" value="1"/>
</dbReference>
<dbReference type="Proteomes" id="UP000050794">
    <property type="component" value="Unassembled WGS sequence"/>
</dbReference>
<sequence length="90" mass="10475">MLNAEEYTNRNINTISTRLLLHRYILKLFQELDVNRDGSLSTGEYMVLLGAFKKCTSTELERFFKEADSDDDNALRTSGNFKYNMRLVTL</sequence>
<keyword evidence="4" id="KW-1185">Reference proteome</keyword>
<evidence type="ECO:0000313" key="3">
    <source>
        <dbReference type="EMBL" id="VDM28353.1"/>
    </source>
</evidence>
<evidence type="ECO:0000313" key="4">
    <source>
        <dbReference type="Proteomes" id="UP000050794"/>
    </source>
</evidence>
<dbReference type="Pfam" id="PF13499">
    <property type="entry name" value="EF-hand_7"/>
    <property type="match status" value="1"/>
</dbReference>
<protein>
    <submittedName>
        <fullName evidence="5">EF-hand domain-containing protein</fullName>
    </submittedName>
</protein>
<dbReference type="EMBL" id="UYWY01002787">
    <property type="protein sequence ID" value="VDM28353.1"/>
    <property type="molecule type" value="Genomic_DNA"/>
</dbReference>
<reference evidence="3 4" key="2">
    <citation type="submission" date="2018-11" db="EMBL/GenBank/DDBJ databases">
        <authorList>
            <consortium name="Pathogen Informatics"/>
        </authorList>
    </citation>
    <scope>NUCLEOTIDE SEQUENCE [LARGE SCALE GENOMIC DNA]</scope>
</reference>
<dbReference type="PROSITE" id="PS00018">
    <property type="entry name" value="EF_HAND_1"/>
    <property type="match status" value="1"/>
</dbReference>